<organism evidence="1 2">
    <name type="scientific">Camelus bactrianus</name>
    <name type="common">Bactrian camel</name>
    <dbReference type="NCBI Taxonomy" id="9837"/>
    <lineage>
        <taxon>Eukaryota</taxon>
        <taxon>Metazoa</taxon>
        <taxon>Chordata</taxon>
        <taxon>Craniata</taxon>
        <taxon>Vertebrata</taxon>
        <taxon>Euteleostomi</taxon>
        <taxon>Mammalia</taxon>
        <taxon>Eutheria</taxon>
        <taxon>Laurasiatheria</taxon>
        <taxon>Artiodactyla</taxon>
        <taxon>Tylopoda</taxon>
        <taxon>Camelidae</taxon>
        <taxon>Camelus</taxon>
    </lineage>
</organism>
<sequence length="296" mass="32903">MEEKPLKAKSLGRHVSGKSSEPDIRNLWTTATLSQPKLNVPLPSVPEVSELEGSSLSGKTHGWYKQKKASHYSDSSWKETDDKDSFKPEQDVHRRSSLRSHIEEGDDDINTKAEKPSSGSSLSILKHTPHRAYWVEQQNRLPLPLTELMENEALEILTKALWSEPLSQLPQGALGDYAGLGPVGAGFQDVSALDSLTTSQYYRSPTKSYRSGIGWDHFLTKQLQRYIERLKRRQNKRLHVSLHRVYPGHTPSAAKYACAPLARRRRGGDLHEGPPTGFTGSAPTRPGTQALPAPLA</sequence>
<reference evidence="2" key="1">
    <citation type="submission" date="2025-08" db="UniProtKB">
        <authorList>
            <consortium name="RefSeq"/>
        </authorList>
    </citation>
    <scope>IDENTIFICATION</scope>
    <source>
        <tissue evidence="2">Blood</tissue>
    </source>
</reference>
<proteinExistence type="predicted"/>
<dbReference type="Proteomes" id="UP001732780">
    <property type="component" value="Chromosome 10"/>
</dbReference>
<keyword evidence="1" id="KW-1185">Reference proteome</keyword>
<evidence type="ECO:0000313" key="2">
    <source>
        <dbReference type="RefSeq" id="XP_074229084.1"/>
    </source>
</evidence>
<name>A0AC58R3K2_CAMBA</name>
<accession>A0AC58R3K2</accession>
<protein>
    <submittedName>
        <fullName evidence="2">Cation channel sperm-associated auxiliary subunit zeta</fullName>
    </submittedName>
</protein>
<dbReference type="RefSeq" id="XP_074229084.1">
    <property type="nucleotide sequence ID" value="XM_074372983.1"/>
</dbReference>
<evidence type="ECO:0000313" key="1">
    <source>
        <dbReference type="Proteomes" id="UP001732780"/>
    </source>
</evidence>
<gene>
    <name evidence="2" type="primary">CATSPERZ</name>
</gene>